<feature type="transmembrane region" description="Helical" evidence="11">
    <location>
        <begin position="206"/>
        <end position="233"/>
    </location>
</feature>
<evidence type="ECO:0000256" key="4">
    <source>
        <dbReference type="ARBA" id="ARBA00022519"/>
    </source>
</evidence>
<dbReference type="HOGENOM" id="CLU_000445_107_27_6"/>
<keyword evidence="7 11" id="KW-0472">Membrane</keyword>
<dbReference type="PANTHER" id="PTHR32089">
    <property type="entry name" value="METHYL-ACCEPTING CHEMOTAXIS PROTEIN MCPB"/>
    <property type="match status" value="1"/>
</dbReference>
<dbReference type="CDD" id="cd11386">
    <property type="entry name" value="MCP_signal"/>
    <property type="match status" value="1"/>
</dbReference>
<name>A0A061JSL6_STUST</name>
<keyword evidence="5 11" id="KW-0812">Transmembrane</keyword>
<comment type="subcellular location">
    <subcellularLocation>
        <location evidence="1">Cell inner membrane</location>
        <topology evidence="1">Multi-pass membrane protein</topology>
    </subcellularLocation>
</comment>
<accession>A0A061JSL6</accession>
<evidence type="ECO:0000313" key="15">
    <source>
        <dbReference type="EMBL" id="EWC42731.1"/>
    </source>
</evidence>
<dbReference type="eggNOG" id="COG0840">
    <property type="taxonomic scope" value="Bacteria"/>
</dbReference>
<feature type="domain" description="HAMP" evidence="14">
    <location>
        <begin position="230"/>
        <end position="284"/>
    </location>
</feature>
<keyword evidence="2" id="KW-1003">Cell membrane</keyword>
<dbReference type="SMART" id="SM00283">
    <property type="entry name" value="MA"/>
    <property type="match status" value="1"/>
</dbReference>
<keyword evidence="6 11" id="KW-1133">Transmembrane helix</keyword>
<feature type="domain" description="Methyl-accepting transducer" evidence="12">
    <location>
        <begin position="289"/>
        <end position="525"/>
    </location>
</feature>
<dbReference type="OrthoDB" id="2489132at2"/>
<keyword evidence="3" id="KW-0145">Chemotaxis</keyword>
<evidence type="ECO:0000259" key="12">
    <source>
        <dbReference type="PROSITE" id="PS50111"/>
    </source>
</evidence>
<evidence type="ECO:0000256" key="1">
    <source>
        <dbReference type="ARBA" id="ARBA00004429"/>
    </source>
</evidence>
<evidence type="ECO:0000259" key="13">
    <source>
        <dbReference type="PROSITE" id="PS50192"/>
    </source>
</evidence>
<evidence type="ECO:0000256" key="6">
    <source>
        <dbReference type="ARBA" id="ARBA00022989"/>
    </source>
</evidence>
<dbReference type="SMART" id="SM00304">
    <property type="entry name" value="HAMP"/>
    <property type="match status" value="1"/>
</dbReference>
<evidence type="ECO:0000256" key="11">
    <source>
        <dbReference type="SAM" id="Phobius"/>
    </source>
</evidence>
<dbReference type="FunFam" id="1.10.287.950:FF:000001">
    <property type="entry name" value="Methyl-accepting chemotaxis sensory transducer"/>
    <property type="match status" value="1"/>
</dbReference>
<dbReference type="InterPro" id="IPR000727">
    <property type="entry name" value="T_SNARE_dom"/>
</dbReference>
<dbReference type="Pfam" id="PF17200">
    <property type="entry name" value="sCache_2"/>
    <property type="match status" value="1"/>
</dbReference>
<comment type="similarity">
    <text evidence="9">Belongs to the methyl-accepting chemotaxis (MCP) protein family.</text>
</comment>
<evidence type="ECO:0000256" key="8">
    <source>
        <dbReference type="ARBA" id="ARBA00023224"/>
    </source>
</evidence>
<dbReference type="EMBL" id="AMCZ02000002">
    <property type="protein sequence ID" value="EWC42731.1"/>
    <property type="molecule type" value="Genomic_DNA"/>
</dbReference>
<dbReference type="Proteomes" id="UP000026923">
    <property type="component" value="Unassembled WGS sequence"/>
</dbReference>
<dbReference type="InterPro" id="IPR004089">
    <property type="entry name" value="MCPsignal_dom"/>
</dbReference>
<dbReference type="CDD" id="cd06225">
    <property type="entry name" value="HAMP"/>
    <property type="match status" value="1"/>
</dbReference>
<evidence type="ECO:0000256" key="5">
    <source>
        <dbReference type="ARBA" id="ARBA00022692"/>
    </source>
</evidence>
<dbReference type="InterPro" id="IPR033480">
    <property type="entry name" value="sCache_2"/>
</dbReference>
<dbReference type="GO" id="GO:0006935">
    <property type="term" value="P:chemotaxis"/>
    <property type="evidence" value="ECO:0007669"/>
    <property type="project" value="UniProtKB-KW"/>
</dbReference>
<evidence type="ECO:0000313" key="16">
    <source>
        <dbReference type="Proteomes" id="UP000026923"/>
    </source>
</evidence>
<sequence>MFPDLRLRSKLLMLALGPILLLAILLSGVTAYTLQSLAEEQEAQTRQNLIRAHRAELKHYVELAGNAIAPIYARSADGDLRARDEAVAILERMSYGKDGYFWGYDTQSVRILQGSTRDKIGQSFHDYRDPNGVYAIRELVRAGQDGSHYVDYSFVLGDSSELVAKVGYAEFLPKWKMVFGTSLNLDGVERDVQAIREEFQGRIDSLIAIMLGSALALLVLIALAAGLMSNALLRPLLLIKHNLDDMAQGAGDLTQRLPITSRDELGELASSFNRFVEKIHSLVQQVAGTTTQLTGLVGAVASQAQRAEQAMGDQRSETDQVATAINEMSAAAHEVAMSAQRAAEAAQQTDQQGVVAKQVVDQSIRQIHELVGELRGSGESLDGLQQDVKGIVGVLDVIRAIAEQTNLLALNAAIEAARAGEAGRGFAVVADEVRALASRTQQSTGEIQSMIDRLQSATSSTVASMLSAGAKGESTREQANQAGKSLDAISTLIGTINSMNAQIAAAAEEQTAVAEEINRSVHHIADAVDGVASDAAQGAQTSRELNGLAERLQKLVGQFRI</sequence>
<protein>
    <submittedName>
        <fullName evidence="15">Methyl-accepting chemotaxis protein</fullName>
    </submittedName>
</protein>
<gene>
    <name evidence="15" type="ORF">B597_002005</name>
</gene>
<keyword evidence="8 10" id="KW-0807">Transducer</keyword>
<dbReference type="eggNOG" id="COG4564">
    <property type="taxonomic scope" value="Bacteria"/>
</dbReference>
<dbReference type="SMART" id="SM01049">
    <property type="entry name" value="Cache_2"/>
    <property type="match status" value="1"/>
</dbReference>
<dbReference type="GO" id="GO:0005886">
    <property type="term" value="C:plasma membrane"/>
    <property type="evidence" value="ECO:0007669"/>
    <property type="project" value="UniProtKB-SubCell"/>
</dbReference>
<dbReference type="PROSITE" id="PS50192">
    <property type="entry name" value="T_SNARE"/>
    <property type="match status" value="1"/>
</dbReference>
<dbReference type="PANTHER" id="PTHR32089:SF119">
    <property type="entry name" value="METHYL-ACCEPTING CHEMOTAXIS PROTEIN CTPL"/>
    <property type="match status" value="1"/>
</dbReference>
<organism evidence="15 16">
    <name type="scientific">Stutzerimonas stutzeri KOS6</name>
    <dbReference type="NCBI Taxonomy" id="1218352"/>
    <lineage>
        <taxon>Bacteria</taxon>
        <taxon>Pseudomonadati</taxon>
        <taxon>Pseudomonadota</taxon>
        <taxon>Gammaproteobacteria</taxon>
        <taxon>Pseudomonadales</taxon>
        <taxon>Pseudomonadaceae</taxon>
        <taxon>Stutzerimonas</taxon>
    </lineage>
</organism>
<dbReference type="SUPFAM" id="SSF58104">
    <property type="entry name" value="Methyl-accepting chemotaxis protein (MCP) signaling domain"/>
    <property type="match status" value="1"/>
</dbReference>
<reference evidence="15 16" key="1">
    <citation type="journal article" date="2013" name="Genome Announc.">
        <title>Draft Genome of the Nitrogen-Fixing Bacterium Pseudomonas stutzeri Strain KOS6 Isolated from Industrial Hydrocarbon Sludge.</title>
        <authorList>
            <person name="Grigoryeva T.V."/>
            <person name="Laikov A.V."/>
            <person name="Naumova R.P."/>
            <person name="Manolov A.I."/>
            <person name="Larin A.K."/>
            <person name="Karpova I.Y."/>
            <person name="Semashko T.A."/>
            <person name="Alexeev D.G."/>
            <person name="Kostryukova E.S."/>
            <person name="Muller R."/>
            <person name="Govorun V.M."/>
        </authorList>
    </citation>
    <scope>NUCLEOTIDE SEQUENCE [LARGE SCALE GENOMIC DNA]</scope>
    <source>
        <strain evidence="15 16">KOS6</strain>
    </source>
</reference>
<dbReference type="InterPro" id="IPR003660">
    <property type="entry name" value="HAMP_dom"/>
</dbReference>
<dbReference type="RefSeq" id="WP_003295814.1">
    <property type="nucleotide sequence ID" value="NZ_KK020675.1"/>
</dbReference>
<dbReference type="PROSITE" id="PS50111">
    <property type="entry name" value="CHEMOTAXIS_TRANSDUC_2"/>
    <property type="match status" value="1"/>
</dbReference>
<dbReference type="AlphaFoldDB" id="A0A061JSL6"/>
<dbReference type="Pfam" id="PF00015">
    <property type="entry name" value="MCPsignal"/>
    <property type="match status" value="1"/>
</dbReference>
<evidence type="ECO:0000256" key="10">
    <source>
        <dbReference type="PROSITE-ProRule" id="PRU00284"/>
    </source>
</evidence>
<comment type="caution">
    <text evidence="15">The sequence shown here is derived from an EMBL/GenBank/DDBJ whole genome shotgun (WGS) entry which is preliminary data.</text>
</comment>
<evidence type="ECO:0000256" key="3">
    <source>
        <dbReference type="ARBA" id="ARBA00022500"/>
    </source>
</evidence>
<dbReference type="Gene3D" id="1.10.287.950">
    <property type="entry name" value="Methyl-accepting chemotaxis protein"/>
    <property type="match status" value="1"/>
</dbReference>
<keyword evidence="4" id="KW-0997">Cell inner membrane</keyword>
<dbReference type="GO" id="GO:0007165">
    <property type="term" value="P:signal transduction"/>
    <property type="evidence" value="ECO:0007669"/>
    <property type="project" value="UniProtKB-KW"/>
</dbReference>
<evidence type="ECO:0000256" key="7">
    <source>
        <dbReference type="ARBA" id="ARBA00023136"/>
    </source>
</evidence>
<dbReference type="Gene3D" id="3.30.450.20">
    <property type="entry name" value="PAS domain"/>
    <property type="match status" value="1"/>
</dbReference>
<feature type="domain" description="T-SNARE coiled-coil homology" evidence="13">
    <location>
        <begin position="476"/>
        <end position="538"/>
    </location>
</feature>
<evidence type="ECO:0000256" key="9">
    <source>
        <dbReference type="ARBA" id="ARBA00029447"/>
    </source>
</evidence>
<evidence type="ECO:0000256" key="2">
    <source>
        <dbReference type="ARBA" id="ARBA00022475"/>
    </source>
</evidence>
<proteinExistence type="inferred from homology"/>
<dbReference type="Pfam" id="PF00672">
    <property type="entry name" value="HAMP"/>
    <property type="match status" value="1"/>
</dbReference>
<dbReference type="PROSITE" id="PS50885">
    <property type="entry name" value="HAMP"/>
    <property type="match status" value="1"/>
</dbReference>
<evidence type="ECO:0000259" key="14">
    <source>
        <dbReference type="PROSITE" id="PS50885"/>
    </source>
</evidence>